<sequence>MAIAAPALVGRAEQGGAATQAAVRYGEIPAGAYAVVAEVRAKPGMEEKLREATLPLVAQVRNEPRNLVYFLHEDRAAPGHFIFYEIFASEADFKAHNATPHVQAWFARLPELAEGGVAVTHMQLRGNTP</sequence>
<comment type="caution">
    <text evidence="2">The sequence shown here is derived from an EMBL/GenBank/DDBJ whole genome shotgun (WGS) entry which is preliminary data.</text>
</comment>
<accession>A0A370L4K3</accession>
<keyword evidence="2" id="KW-0503">Monooxygenase</keyword>
<dbReference type="PANTHER" id="PTHR33336:SF15">
    <property type="entry name" value="ABM DOMAIN-CONTAINING PROTEIN"/>
    <property type="match status" value="1"/>
</dbReference>
<dbReference type="Proteomes" id="UP000255207">
    <property type="component" value="Unassembled WGS sequence"/>
</dbReference>
<dbReference type="OrthoDB" id="287932at2"/>
<dbReference type="PANTHER" id="PTHR33336">
    <property type="entry name" value="QUINOL MONOOXYGENASE YGIN-RELATED"/>
    <property type="match status" value="1"/>
</dbReference>
<dbReference type="EMBL" id="QQTP01000008">
    <property type="protein sequence ID" value="RDJ23803.1"/>
    <property type="molecule type" value="Genomic_DNA"/>
</dbReference>
<organism evidence="2 3">
    <name type="scientific">Bosea caraganae</name>
    <dbReference type="NCBI Taxonomy" id="2763117"/>
    <lineage>
        <taxon>Bacteria</taxon>
        <taxon>Pseudomonadati</taxon>
        <taxon>Pseudomonadota</taxon>
        <taxon>Alphaproteobacteria</taxon>
        <taxon>Hyphomicrobiales</taxon>
        <taxon>Boseaceae</taxon>
        <taxon>Bosea</taxon>
    </lineage>
</organism>
<evidence type="ECO:0000259" key="1">
    <source>
        <dbReference type="PROSITE" id="PS51725"/>
    </source>
</evidence>
<dbReference type="GO" id="GO:0004497">
    <property type="term" value="F:monooxygenase activity"/>
    <property type="evidence" value="ECO:0007669"/>
    <property type="project" value="UniProtKB-KW"/>
</dbReference>
<dbReference type="Gene3D" id="3.30.70.100">
    <property type="match status" value="1"/>
</dbReference>
<keyword evidence="3" id="KW-1185">Reference proteome</keyword>
<dbReference type="AlphaFoldDB" id="A0A370L4K3"/>
<dbReference type="InterPro" id="IPR007138">
    <property type="entry name" value="ABM_dom"/>
</dbReference>
<keyword evidence="2" id="KW-0560">Oxidoreductase</keyword>
<proteinExistence type="predicted"/>
<dbReference type="SUPFAM" id="SSF54909">
    <property type="entry name" value="Dimeric alpha+beta barrel"/>
    <property type="match status" value="1"/>
</dbReference>
<dbReference type="InterPro" id="IPR050744">
    <property type="entry name" value="AI-2_Isomerase_LsrG"/>
</dbReference>
<evidence type="ECO:0000313" key="3">
    <source>
        <dbReference type="Proteomes" id="UP000255207"/>
    </source>
</evidence>
<evidence type="ECO:0000313" key="2">
    <source>
        <dbReference type="EMBL" id="RDJ23803.1"/>
    </source>
</evidence>
<dbReference type="Pfam" id="PF03992">
    <property type="entry name" value="ABM"/>
    <property type="match status" value="1"/>
</dbReference>
<reference evidence="3" key="1">
    <citation type="submission" date="2018-07" db="EMBL/GenBank/DDBJ databases">
        <authorList>
            <person name="Safronova V.I."/>
            <person name="Chirak E.R."/>
            <person name="Sazanova A.L."/>
        </authorList>
    </citation>
    <scope>NUCLEOTIDE SEQUENCE [LARGE SCALE GENOMIC DNA]</scope>
    <source>
        <strain evidence="3">RCAM04685</strain>
    </source>
</reference>
<protein>
    <submittedName>
        <fullName evidence="2">Antibiotic biosynthesis monooxygenase</fullName>
    </submittedName>
</protein>
<gene>
    <name evidence="2" type="ORF">DWE98_15970</name>
</gene>
<dbReference type="PROSITE" id="PS51725">
    <property type="entry name" value="ABM"/>
    <property type="match status" value="1"/>
</dbReference>
<dbReference type="InterPro" id="IPR011008">
    <property type="entry name" value="Dimeric_a/b-barrel"/>
</dbReference>
<name>A0A370L4K3_9HYPH</name>
<feature type="domain" description="ABM" evidence="1">
    <location>
        <begin position="33"/>
        <end position="122"/>
    </location>
</feature>